<dbReference type="Pfam" id="PF00084">
    <property type="entry name" value="Sushi"/>
    <property type="match status" value="17"/>
</dbReference>
<keyword evidence="9" id="KW-1185">Reference proteome</keyword>
<reference evidence="7 9" key="2">
    <citation type="journal article" date="2013" name="Nature">
        <title>Insights into bilaterian evolution from three spiralian genomes.</title>
        <authorList>
            <person name="Simakov O."/>
            <person name="Marletaz F."/>
            <person name="Cho S.J."/>
            <person name="Edsinger-Gonzales E."/>
            <person name="Havlak P."/>
            <person name="Hellsten U."/>
            <person name="Kuo D.H."/>
            <person name="Larsson T."/>
            <person name="Lv J."/>
            <person name="Arendt D."/>
            <person name="Savage R."/>
            <person name="Osoegawa K."/>
            <person name="de Jong P."/>
            <person name="Grimwood J."/>
            <person name="Chapman J.A."/>
            <person name="Shapiro H."/>
            <person name="Aerts A."/>
            <person name="Otillar R.P."/>
            <person name="Terry A.Y."/>
            <person name="Boore J.L."/>
            <person name="Grigoriev I.V."/>
            <person name="Lindberg D.R."/>
            <person name="Seaver E.C."/>
            <person name="Weisblat D.A."/>
            <person name="Putnam N.H."/>
            <person name="Rokhsar D.S."/>
        </authorList>
    </citation>
    <scope>NUCLEOTIDE SEQUENCE</scope>
</reference>
<feature type="domain" description="Sushi" evidence="5">
    <location>
        <begin position="123"/>
        <end position="180"/>
    </location>
</feature>
<dbReference type="CDD" id="cd00033">
    <property type="entry name" value="CCP"/>
    <property type="match status" value="19"/>
</dbReference>
<feature type="disulfide bond" evidence="4">
    <location>
        <begin position="861"/>
        <end position="904"/>
    </location>
</feature>
<dbReference type="EnsemblMetazoa" id="HelroT158375">
    <property type="protein sequence ID" value="HelroP158375"/>
    <property type="gene ID" value="HelroG158375"/>
</dbReference>
<feature type="disulfide bond" evidence="4">
    <location>
        <begin position="706"/>
        <end position="733"/>
    </location>
</feature>
<dbReference type="OrthoDB" id="6515930at2759"/>
<dbReference type="HOGENOM" id="CLU_002746_0_0_1"/>
<feature type="disulfide bond" evidence="4">
    <location>
        <begin position="572"/>
        <end position="599"/>
    </location>
</feature>
<dbReference type="InterPro" id="IPR001759">
    <property type="entry name" value="PTX_dom"/>
</dbReference>
<feature type="domain" description="Sushi" evidence="5">
    <location>
        <begin position="482"/>
        <end position="542"/>
    </location>
</feature>
<organism evidence="8 9">
    <name type="scientific">Helobdella robusta</name>
    <name type="common">Californian leech</name>
    <dbReference type="NCBI Taxonomy" id="6412"/>
    <lineage>
        <taxon>Eukaryota</taxon>
        <taxon>Metazoa</taxon>
        <taxon>Spiralia</taxon>
        <taxon>Lophotrochozoa</taxon>
        <taxon>Annelida</taxon>
        <taxon>Clitellata</taxon>
        <taxon>Hirudinea</taxon>
        <taxon>Rhynchobdellida</taxon>
        <taxon>Glossiphoniidae</taxon>
        <taxon>Helobdella</taxon>
    </lineage>
</organism>
<name>T1EMQ3_HELRO</name>
<feature type="disulfide bond" evidence="4">
    <location>
        <begin position="604"/>
        <end position="647"/>
    </location>
</feature>
<dbReference type="SUPFAM" id="SSF49899">
    <property type="entry name" value="Concanavalin A-like lectins/glucanases"/>
    <property type="match status" value="1"/>
</dbReference>
<dbReference type="PROSITE" id="PS50923">
    <property type="entry name" value="SUSHI"/>
    <property type="match status" value="19"/>
</dbReference>
<feature type="disulfide bond" evidence="4">
    <location>
        <begin position="484"/>
        <end position="527"/>
    </location>
</feature>
<dbReference type="RefSeq" id="XP_009008710.1">
    <property type="nucleotide sequence ID" value="XM_009010462.1"/>
</dbReference>
<dbReference type="FunCoup" id="T1EMQ3">
    <property type="interactions" value="5"/>
</dbReference>
<feature type="disulfide bond" evidence="4">
    <location>
        <begin position="829"/>
        <end position="856"/>
    </location>
</feature>
<feature type="domain" description="Sushi" evidence="5">
    <location>
        <begin position="602"/>
        <end position="663"/>
    </location>
</feature>
<feature type="domain" description="Sushi" evidence="5">
    <location>
        <begin position="664"/>
        <end position="735"/>
    </location>
</feature>
<evidence type="ECO:0000256" key="2">
    <source>
        <dbReference type="ARBA" id="ARBA00022737"/>
    </source>
</evidence>
<dbReference type="InterPro" id="IPR051277">
    <property type="entry name" value="SEZ6_CSMD_C4BPB_Regulators"/>
</dbReference>
<evidence type="ECO:0000256" key="3">
    <source>
        <dbReference type="ARBA" id="ARBA00023157"/>
    </source>
</evidence>
<dbReference type="Proteomes" id="UP000015101">
    <property type="component" value="Unassembled WGS sequence"/>
</dbReference>
<feature type="domain" description="Sushi" evidence="5">
    <location>
        <begin position="802"/>
        <end position="858"/>
    </location>
</feature>
<feature type="disulfide bond" evidence="4">
    <location>
        <begin position="960"/>
        <end position="987"/>
    </location>
</feature>
<feature type="domain" description="Sushi" evidence="5">
    <location>
        <begin position="181"/>
        <end position="238"/>
    </location>
</feature>
<feature type="disulfide bond" evidence="4">
    <location>
        <begin position="271"/>
        <end position="298"/>
    </location>
</feature>
<feature type="domain" description="Sushi" evidence="5">
    <location>
        <begin position="1660"/>
        <end position="1717"/>
    </location>
</feature>
<dbReference type="Pfam" id="PF00354">
    <property type="entry name" value="Pentaxin"/>
    <property type="match status" value="1"/>
</dbReference>
<dbReference type="CTD" id="20197853"/>
<feature type="disulfide bond" evidence="4">
    <location>
        <begin position="1688"/>
        <end position="1715"/>
    </location>
</feature>
<keyword evidence="3 4" id="KW-1015">Disulfide bond</keyword>
<feature type="domain" description="Sushi" evidence="5">
    <location>
        <begin position="543"/>
        <end position="601"/>
    </location>
</feature>
<proteinExistence type="predicted"/>
<dbReference type="SUPFAM" id="SSF57535">
    <property type="entry name" value="Complement control module/SCR domain"/>
    <property type="match status" value="19"/>
</dbReference>
<feature type="domain" description="Sushi" evidence="5">
    <location>
        <begin position="919"/>
        <end position="989"/>
    </location>
</feature>
<feature type="disulfide bond" evidence="4">
    <location>
        <begin position="772"/>
        <end position="799"/>
    </location>
</feature>
<feature type="domain" description="Sushi" evidence="5">
    <location>
        <begin position="737"/>
        <end position="801"/>
    </location>
</feature>
<accession>T1EMQ3</accession>
<feature type="disulfide bond" evidence="4">
    <location>
        <begin position="1630"/>
        <end position="1657"/>
    </location>
</feature>
<feature type="disulfide bond" evidence="4">
    <location>
        <begin position="452"/>
        <end position="479"/>
    </location>
</feature>
<evidence type="ECO:0000256" key="4">
    <source>
        <dbReference type="PROSITE-ProRule" id="PRU00302"/>
    </source>
</evidence>
<dbReference type="PRINTS" id="PR00895">
    <property type="entry name" value="PENTAXIN"/>
</dbReference>
<evidence type="ECO:0000259" key="5">
    <source>
        <dbReference type="PROSITE" id="PS50923"/>
    </source>
</evidence>
<evidence type="ECO:0008006" key="10">
    <source>
        <dbReference type="Google" id="ProtNLM"/>
    </source>
</evidence>
<keyword evidence="2" id="KW-0677">Repeat</keyword>
<comment type="caution">
    <text evidence="4">Lacks conserved residue(s) required for the propagation of feature annotation.</text>
</comment>
<protein>
    <recommendedName>
        <fullName evidence="10">Sushi, von Willebrand factor type A, EGF and pentraxin domain-containing protein 1</fullName>
    </recommendedName>
</protein>
<dbReference type="InterPro" id="IPR013320">
    <property type="entry name" value="ConA-like_dom_sf"/>
</dbReference>
<feature type="domain" description="Pentraxin (PTX)" evidence="6">
    <location>
        <begin position="1"/>
        <end position="89"/>
    </location>
</feature>
<dbReference type="STRING" id="6412.T1EMQ3"/>
<dbReference type="Gene3D" id="2.10.70.10">
    <property type="entry name" value="Complement Module, domain 1"/>
    <property type="match status" value="19"/>
</dbReference>
<feature type="disulfide bond" evidence="4">
    <location>
        <begin position="513"/>
        <end position="540"/>
    </location>
</feature>
<dbReference type="GeneID" id="20197853"/>
<feature type="domain" description="Sushi" evidence="5">
    <location>
        <begin position="1543"/>
        <end position="1601"/>
    </location>
</feature>
<dbReference type="PANTHER" id="PTHR45656">
    <property type="entry name" value="PROTEIN CBR-CLEC-78"/>
    <property type="match status" value="1"/>
</dbReference>
<feature type="disulfide bond" evidence="4">
    <location>
        <begin position="389"/>
        <end position="416"/>
    </location>
</feature>
<evidence type="ECO:0000256" key="1">
    <source>
        <dbReference type="ARBA" id="ARBA00022729"/>
    </source>
</evidence>
<reference evidence="9" key="1">
    <citation type="submission" date="2012-12" db="EMBL/GenBank/DDBJ databases">
        <authorList>
            <person name="Hellsten U."/>
            <person name="Grimwood J."/>
            <person name="Chapman J.A."/>
            <person name="Shapiro H."/>
            <person name="Aerts A."/>
            <person name="Otillar R.P."/>
            <person name="Terry A.Y."/>
            <person name="Boore J.L."/>
            <person name="Simakov O."/>
            <person name="Marletaz F."/>
            <person name="Cho S.-J."/>
            <person name="Edsinger-Gonzales E."/>
            <person name="Havlak P."/>
            <person name="Kuo D.-H."/>
            <person name="Larsson T."/>
            <person name="Lv J."/>
            <person name="Arendt D."/>
            <person name="Savage R."/>
            <person name="Osoegawa K."/>
            <person name="de Jong P."/>
            <person name="Lindberg D.R."/>
            <person name="Seaver E.C."/>
            <person name="Weisblat D.A."/>
            <person name="Putnam N.H."/>
            <person name="Grigoriev I.V."/>
            <person name="Rokhsar D.S."/>
        </authorList>
    </citation>
    <scope>NUCLEOTIDE SEQUENCE</scope>
</reference>
<dbReference type="KEGG" id="hro:HELRODRAFT_158375"/>
<feature type="domain" description="Sushi" evidence="5">
    <location>
        <begin position="1602"/>
        <end position="1659"/>
    </location>
</feature>
<evidence type="ECO:0000313" key="9">
    <source>
        <dbReference type="Proteomes" id="UP000015101"/>
    </source>
</evidence>
<evidence type="ECO:0000259" key="6">
    <source>
        <dbReference type="PROSITE" id="PS51828"/>
    </source>
</evidence>
<dbReference type="InterPro" id="IPR035976">
    <property type="entry name" value="Sushi/SCR/CCP_sf"/>
</dbReference>
<dbReference type="Gene3D" id="2.60.120.200">
    <property type="match status" value="1"/>
</dbReference>
<dbReference type="InParanoid" id="T1EMQ3"/>
<feature type="domain" description="Sushi" evidence="5">
    <location>
        <begin position="859"/>
        <end position="918"/>
    </location>
</feature>
<feature type="domain" description="Sushi" evidence="5">
    <location>
        <begin position="361"/>
        <end position="418"/>
    </location>
</feature>
<feature type="disulfide bond" evidence="4">
    <location>
        <begin position="1018"/>
        <end position="1045"/>
    </location>
</feature>
<evidence type="ECO:0000313" key="8">
    <source>
        <dbReference type="EnsemblMetazoa" id="HelroP158375"/>
    </source>
</evidence>
<evidence type="ECO:0000313" key="7">
    <source>
        <dbReference type="EMBL" id="ESO11990.1"/>
    </source>
</evidence>
<dbReference type="EMBL" id="KB095811">
    <property type="protein sequence ID" value="ESO11990.1"/>
    <property type="molecule type" value="Genomic_DNA"/>
</dbReference>
<reference evidence="8" key="3">
    <citation type="submission" date="2015-06" db="UniProtKB">
        <authorList>
            <consortium name="EnsemblMetazoa"/>
        </authorList>
    </citation>
    <scope>IDENTIFICATION</scope>
</reference>
<feature type="domain" description="Sushi" evidence="5">
    <location>
        <begin position="239"/>
        <end position="300"/>
    </location>
</feature>
<feature type="domain" description="Sushi" evidence="5">
    <location>
        <begin position="301"/>
        <end position="360"/>
    </location>
</feature>
<dbReference type="EMBL" id="AMQM01000023">
    <property type="status" value="NOT_ANNOTATED_CDS"/>
    <property type="molecule type" value="Genomic_DNA"/>
</dbReference>
<dbReference type="SMART" id="SM00032">
    <property type="entry name" value="CCP"/>
    <property type="match status" value="19"/>
</dbReference>
<keyword evidence="4" id="KW-0768">Sushi</keyword>
<feature type="disulfide bond" evidence="4">
    <location>
        <begin position="151"/>
        <end position="178"/>
    </location>
</feature>
<feature type="domain" description="Sushi" evidence="5">
    <location>
        <begin position="419"/>
        <end position="481"/>
    </location>
</feature>
<dbReference type="PANTHER" id="PTHR45656:SF4">
    <property type="entry name" value="PROTEIN CBR-CLEC-78"/>
    <property type="match status" value="1"/>
</dbReference>
<dbReference type="PROSITE" id="PS51828">
    <property type="entry name" value="PTX_2"/>
    <property type="match status" value="1"/>
</dbReference>
<feature type="disulfide bond" evidence="4">
    <location>
        <begin position="1513"/>
        <end position="1540"/>
    </location>
</feature>
<feature type="disulfide bond" evidence="4">
    <location>
        <begin position="331"/>
        <end position="358"/>
    </location>
</feature>
<feature type="disulfide bond" evidence="4">
    <location>
        <begin position="209"/>
        <end position="236"/>
    </location>
</feature>
<sequence>MNSNVSKIHVGDGVLVVGQEQDEVGGGFSILETFVGSLSRFNIWSRMLEDKEISDLYNKCDEFTGNVLAWPDLIHSLVGNVQVDPSVLCSGRDGSNSKFDQRSNSRIVYSLDTQYQKIPILKTTCLEPNPITNGNIIWTSISYNSYIQYSCSSGYNMKGTSRRQCHASNEWSSTEPSCEKLQCLTLPAVYNATWTFSENYFESVANFSCDYGFKIIGNNHVVCEDDGVWRGSLGYCQEITCNMPELSDKLIYIHNESISILNVDSVMVFDCISGYNLIGSNVLKCTDKSLWDNEVPYCQPVKCIEPPILNYGFITNQSLEYYYGDVVHYNCIQNYIFRGETFITCLEDGLWDEKMQECIPITCPPIYVENAIQSSPDVLAVGAKIEIACIDGYDPIGGMELYCLGNGTWSEIIPLCTLGSCSELNVQLVPHLKIVNVNELTFGVGSKVHFSCEDDYVIKGASSIYCGKNKTWSHDMPVCENIHCIVPTLTSSELLVNYSQPKILRGSMIEFKCKPGYRISGRDSLSCLGNDLFDGHLPLCHQITCRKPEIDYGFILSDELFLEDNKTYHVECNENYFLNGTSTIKCLDNKVSPQPLPKCLPVLCEAISISNGMLISKNKSNIFSPGSKLEFKCINHYKLIGSHEAICDQFGNWRYAIFPSCVEVECPSLASNIGLITLIYNFSTSHFSQISQEVKFVIGSKIKFECDIDYILRGVDVIECTADGTWSHASPICELQIFCIPPEDDYFTIEILKGEQTIDSKYPESSQISYQCPTGYYLLGETKNLCTASGTWLHDHPSCKEIQCPLLNITEAQLDSLNTSFGTIVNIKCNTGFQPSGTIQLECLKSGFWSDAPATCMKKFCDKPNISYSNFTNLSDSVSKFSLDKIEVKCFNDYKLVGPSHIFCVDLEWKPSLPSCLPKTCQLPTIFNDTNIIINQSNSEMFQQITDFTVAINSKLTFSCHQNYKLSGRSYVLCLSNESWSHDFPSCEEIVCEPPVIENGFIASNASTNVGAILLFKCNEGFVISGEDVLQCMQDGIWNFSFPVCVFQMYADENSGIGNSTTQEINNLYLNKSDEITECFEHFECNYRPYLNIFKEENVECRFGPNGEFCGLKHVAWHVNEIWNKGMTSCRNGSNLNFSRIAGIFVNEVNFVSEECTCMFDNTEIINVLPLIAVFNVEPFCNSSNNSSLSLYQLINFIAFQNKDSLNVSQVLHYGGLETFIEMTNHYKKLLQVEYDSTKCQDDEIYVGEKMRHEKTSAEKKFHLSSLKLQCCEDQKTNETMGPFCLGGCGWNNFQPLHSFIFFPTTENDLKCHSSNSSDICTYLLYSLNEGYSSLDLQKIGCKFNSFFQNDNLNFVCNFKSIFSFQKQCIDEIEKCTEEHSNNKTSHIDRISITNLLYVSNGRLVLDEAPHIPMLCMNNKLFSVCSFLLVASNFDNNKNSCLPSYKSPPCNLTSCNSSDECCWISVGSKNLSGTFKNLSGTFKNLSCGLPTPILFGKVNFNSTSCKKLAQYACGAGYSMDGKNYSVCLENQKWSNYSGVCKKIKCENPPTPIHAYLLQKDLTAGEHSYMKCDTGYLPMGNNTLACSLDGKWILNDSFWCREIKCNSPQSIFHGQFVVHNFSLNGHVEYSCEEDYILIGNEKRTCLINSSWNGFEPRCLLKECVPLNKISNGGMNSTSFTVNSTVGYWCNEGYELEGNLHRICRRDGSWTGSQPICRGFISKII</sequence>
<feature type="domain" description="Sushi" evidence="5">
    <location>
        <begin position="1485"/>
        <end position="1542"/>
    </location>
</feature>
<gene>
    <name evidence="8" type="primary">20197853</name>
    <name evidence="7" type="ORF">HELRODRAFT_158375</name>
</gene>
<dbReference type="InterPro" id="IPR000436">
    <property type="entry name" value="Sushi_SCR_CCP_dom"/>
</dbReference>
<dbReference type="OMA" id="ITCNRPD"/>
<keyword evidence="1" id="KW-0732">Signal</keyword>
<dbReference type="eggNOG" id="KOG4297">
    <property type="taxonomic scope" value="Eukaryota"/>
</dbReference>
<feature type="domain" description="Sushi" evidence="5">
    <location>
        <begin position="990"/>
        <end position="1047"/>
    </location>
</feature>